<keyword evidence="2" id="KW-1185">Reference proteome</keyword>
<feature type="non-terminal residue" evidence="1">
    <location>
        <position position="1"/>
    </location>
</feature>
<dbReference type="OrthoDB" id="2711796at2759"/>
<sequence length="139" mass="15371">SAPASRLSQLSSTKGKNTLEQMKIDLKDCLDGFDADSQEQKLSSGVLKNECYNMKMQAFMWDKEISFLKSQQISECAEAEDIHCCQLEVKKSEIELQRADAEVLDKEREVLTLKFCLAELTAVAQQSDSTMPAAPGCAG</sequence>
<gene>
    <name evidence="1" type="ORF">PAXRUDRAFT_132064</name>
</gene>
<dbReference type="EMBL" id="KN824859">
    <property type="protein sequence ID" value="KIK99443.1"/>
    <property type="molecule type" value="Genomic_DNA"/>
</dbReference>
<dbReference type="AlphaFoldDB" id="A0A0D0DW66"/>
<proteinExistence type="predicted"/>
<dbReference type="InParanoid" id="A0A0D0DW66"/>
<name>A0A0D0DW66_9AGAM</name>
<protein>
    <submittedName>
        <fullName evidence="1">Uncharacterized protein</fullName>
    </submittedName>
</protein>
<reference evidence="2" key="2">
    <citation type="submission" date="2015-01" db="EMBL/GenBank/DDBJ databases">
        <title>Evolutionary Origins and Diversification of the Mycorrhizal Mutualists.</title>
        <authorList>
            <consortium name="DOE Joint Genome Institute"/>
            <consortium name="Mycorrhizal Genomics Consortium"/>
            <person name="Kohler A."/>
            <person name="Kuo A."/>
            <person name="Nagy L.G."/>
            <person name="Floudas D."/>
            <person name="Copeland A."/>
            <person name="Barry K.W."/>
            <person name="Cichocki N."/>
            <person name="Veneault-Fourrey C."/>
            <person name="LaButti K."/>
            <person name="Lindquist E.A."/>
            <person name="Lipzen A."/>
            <person name="Lundell T."/>
            <person name="Morin E."/>
            <person name="Murat C."/>
            <person name="Riley R."/>
            <person name="Ohm R."/>
            <person name="Sun H."/>
            <person name="Tunlid A."/>
            <person name="Henrissat B."/>
            <person name="Grigoriev I.V."/>
            <person name="Hibbett D.S."/>
            <person name="Martin F."/>
        </authorList>
    </citation>
    <scope>NUCLEOTIDE SEQUENCE [LARGE SCALE GENOMIC DNA]</scope>
    <source>
        <strain evidence="2">Ve08.2h10</strain>
    </source>
</reference>
<accession>A0A0D0DW66</accession>
<dbReference type="Proteomes" id="UP000054538">
    <property type="component" value="Unassembled WGS sequence"/>
</dbReference>
<organism evidence="1 2">
    <name type="scientific">Paxillus rubicundulus Ve08.2h10</name>
    <dbReference type="NCBI Taxonomy" id="930991"/>
    <lineage>
        <taxon>Eukaryota</taxon>
        <taxon>Fungi</taxon>
        <taxon>Dikarya</taxon>
        <taxon>Basidiomycota</taxon>
        <taxon>Agaricomycotina</taxon>
        <taxon>Agaricomycetes</taxon>
        <taxon>Agaricomycetidae</taxon>
        <taxon>Boletales</taxon>
        <taxon>Paxilineae</taxon>
        <taxon>Paxillaceae</taxon>
        <taxon>Paxillus</taxon>
    </lineage>
</organism>
<dbReference type="HOGENOM" id="CLU_127231_0_0_1"/>
<evidence type="ECO:0000313" key="1">
    <source>
        <dbReference type="EMBL" id="KIK99443.1"/>
    </source>
</evidence>
<evidence type="ECO:0000313" key="2">
    <source>
        <dbReference type="Proteomes" id="UP000054538"/>
    </source>
</evidence>
<reference evidence="1 2" key="1">
    <citation type="submission" date="2014-04" db="EMBL/GenBank/DDBJ databases">
        <authorList>
            <consortium name="DOE Joint Genome Institute"/>
            <person name="Kuo A."/>
            <person name="Kohler A."/>
            <person name="Jargeat P."/>
            <person name="Nagy L.G."/>
            <person name="Floudas D."/>
            <person name="Copeland A."/>
            <person name="Barry K.W."/>
            <person name="Cichocki N."/>
            <person name="Veneault-Fourrey C."/>
            <person name="LaButti K."/>
            <person name="Lindquist E.A."/>
            <person name="Lipzen A."/>
            <person name="Lundell T."/>
            <person name="Morin E."/>
            <person name="Murat C."/>
            <person name="Sun H."/>
            <person name="Tunlid A."/>
            <person name="Henrissat B."/>
            <person name="Grigoriev I.V."/>
            <person name="Hibbett D.S."/>
            <person name="Martin F."/>
            <person name="Nordberg H.P."/>
            <person name="Cantor M.N."/>
            <person name="Hua S.X."/>
        </authorList>
    </citation>
    <scope>NUCLEOTIDE SEQUENCE [LARGE SCALE GENOMIC DNA]</scope>
    <source>
        <strain evidence="1 2">Ve08.2h10</strain>
    </source>
</reference>